<comment type="caution">
    <text evidence="7">The sequence shown here is derived from an EMBL/GenBank/DDBJ whole genome shotgun (WGS) entry which is preliminary data.</text>
</comment>
<feature type="region of interest" description="Disordered" evidence="5">
    <location>
        <begin position="170"/>
        <end position="247"/>
    </location>
</feature>
<feature type="compositionally biased region" description="Low complexity" evidence="5">
    <location>
        <begin position="226"/>
        <end position="238"/>
    </location>
</feature>
<evidence type="ECO:0000256" key="2">
    <source>
        <dbReference type="ARBA" id="ARBA00012483"/>
    </source>
</evidence>
<protein>
    <recommendedName>
        <fullName evidence="2">RING-type E3 ubiquitin transferase</fullName>
        <ecNumber evidence="2">2.3.2.27</ecNumber>
    </recommendedName>
</protein>
<dbReference type="PANTHER" id="PTHR45647:SF147">
    <property type="entry name" value="ADENINE NUCLEOTIDE ALPHA HYDROLASE-LIKE DOMAIN KINASE"/>
    <property type="match status" value="1"/>
</dbReference>
<dbReference type="GO" id="GO:0061630">
    <property type="term" value="F:ubiquitin protein ligase activity"/>
    <property type="evidence" value="ECO:0007669"/>
    <property type="project" value="UniProtKB-EC"/>
</dbReference>
<dbReference type="GO" id="GO:0005524">
    <property type="term" value="F:ATP binding"/>
    <property type="evidence" value="ECO:0007669"/>
    <property type="project" value="InterPro"/>
</dbReference>
<feature type="domain" description="Protein kinase" evidence="6">
    <location>
        <begin position="391"/>
        <end position="438"/>
    </location>
</feature>
<name>A0AAN9KSQ0_CANGL</name>
<dbReference type="PROSITE" id="PS50011">
    <property type="entry name" value="PROTEIN_KINASE_DOM"/>
    <property type="match status" value="1"/>
</dbReference>
<organism evidence="7 8">
    <name type="scientific">Canavalia gladiata</name>
    <name type="common">Sword bean</name>
    <name type="synonym">Dolichos gladiatus</name>
    <dbReference type="NCBI Taxonomy" id="3824"/>
    <lineage>
        <taxon>Eukaryota</taxon>
        <taxon>Viridiplantae</taxon>
        <taxon>Streptophyta</taxon>
        <taxon>Embryophyta</taxon>
        <taxon>Tracheophyta</taxon>
        <taxon>Spermatophyta</taxon>
        <taxon>Magnoliopsida</taxon>
        <taxon>eudicotyledons</taxon>
        <taxon>Gunneridae</taxon>
        <taxon>Pentapetalae</taxon>
        <taxon>rosids</taxon>
        <taxon>fabids</taxon>
        <taxon>Fabales</taxon>
        <taxon>Fabaceae</taxon>
        <taxon>Papilionoideae</taxon>
        <taxon>50 kb inversion clade</taxon>
        <taxon>NPAAA clade</taxon>
        <taxon>indigoferoid/millettioid clade</taxon>
        <taxon>Phaseoleae</taxon>
        <taxon>Canavalia</taxon>
    </lineage>
</organism>
<keyword evidence="3" id="KW-0833">Ubl conjugation pathway</keyword>
<evidence type="ECO:0000313" key="7">
    <source>
        <dbReference type="EMBL" id="KAK7321568.1"/>
    </source>
</evidence>
<dbReference type="Gene3D" id="3.30.200.20">
    <property type="entry name" value="Phosphorylase Kinase, domain 1"/>
    <property type="match status" value="1"/>
</dbReference>
<evidence type="ECO:0000256" key="5">
    <source>
        <dbReference type="SAM" id="MobiDB-lite"/>
    </source>
</evidence>
<accession>A0AAN9KSQ0</accession>
<evidence type="ECO:0000256" key="3">
    <source>
        <dbReference type="ARBA" id="ARBA00022786"/>
    </source>
</evidence>
<dbReference type="EC" id="2.3.2.27" evidence="2"/>
<evidence type="ECO:0000256" key="4">
    <source>
        <dbReference type="SAM" id="Coils"/>
    </source>
</evidence>
<feature type="compositionally biased region" description="Polar residues" evidence="5">
    <location>
        <begin position="204"/>
        <end position="217"/>
    </location>
</feature>
<dbReference type="AlphaFoldDB" id="A0AAN9KSQ0"/>
<keyword evidence="4" id="KW-0175">Coiled coil</keyword>
<feature type="compositionally biased region" description="Low complexity" evidence="5">
    <location>
        <begin position="186"/>
        <end position="197"/>
    </location>
</feature>
<dbReference type="InterPro" id="IPR000719">
    <property type="entry name" value="Prot_kinase_dom"/>
</dbReference>
<reference evidence="7 8" key="1">
    <citation type="submission" date="2024-01" db="EMBL/GenBank/DDBJ databases">
        <title>The genomes of 5 underutilized Papilionoideae crops provide insights into root nodulation and disease resistanc.</title>
        <authorList>
            <person name="Jiang F."/>
        </authorList>
    </citation>
    <scope>NUCLEOTIDE SEQUENCE [LARGE SCALE GENOMIC DNA]</scope>
    <source>
        <strain evidence="7">LVBAO_FW01</strain>
        <tissue evidence="7">Leaves</tissue>
    </source>
</reference>
<feature type="coiled-coil region" evidence="4">
    <location>
        <begin position="317"/>
        <end position="363"/>
    </location>
</feature>
<dbReference type="InterPro" id="IPR051348">
    <property type="entry name" value="U-box_ubiquitin_ligases"/>
</dbReference>
<comment type="catalytic activity">
    <reaction evidence="1">
        <text>S-ubiquitinyl-[E2 ubiquitin-conjugating enzyme]-L-cysteine + [acceptor protein]-L-lysine = [E2 ubiquitin-conjugating enzyme]-L-cysteine + N(6)-ubiquitinyl-[acceptor protein]-L-lysine.</text>
        <dbReference type="EC" id="2.3.2.27"/>
    </reaction>
</comment>
<evidence type="ECO:0000259" key="6">
    <source>
        <dbReference type="PROSITE" id="PS50011"/>
    </source>
</evidence>
<dbReference type="InterPro" id="IPR011009">
    <property type="entry name" value="Kinase-like_dom_sf"/>
</dbReference>
<dbReference type="PANTHER" id="PTHR45647">
    <property type="entry name" value="OS02G0152300 PROTEIN"/>
    <property type="match status" value="1"/>
</dbReference>
<evidence type="ECO:0000313" key="8">
    <source>
        <dbReference type="Proteomes" id="UP001367508"/>
    </source>
</evidence>
<evidence type="ECO:0000256" key="1">
    <source>
        <dbReference type="ARBA" id="ARBA00000900"/>
    </source>
</evidence>
<dbReference type="Proteomes" id="UP001367508">
    <property type="component" value="Unassembled WGS sequence"/>
</dbReference>
<dbReference type="SUPFAM" id="SSF56112">
    <property type="entry name" value="Protein kinase-like (PK-like)"/>
    <property type="match status" value="1"/>
</dbReference>
<sequence>MSSHGGNYPSLNVTMVSVDKDKNSVHAFRWTINHIDNPVIIAAYVKHKNIPHPEGTNVFPPDEDDVATVFNPLRQLCNTNNNVIKMKEAVIDDSDVVRGVLEYARRNQILNIVVGAPYTSKNSLARSLNLRSGSKKYKGPDVSAAIMKSAPDYCSVYVISKGKIVAARPAIRPPPTENGLRTPTLRGGSTNGRSGRSPLHEMTRSSSAGESLGSIGQRSPYILNMSESDSSGSHKSGSTDATKQDCDLNFVPDSKSFEGMEAEMKRLRLKLKQTMDMYSSACKEAVAAQNKAKEINQWKQKEARIVQEVKMSKEAAIAMAEKEKVKAKAALEAAEEAIKMAEKEAQKRLQAEMKAKREAEEKDRALSNLASNDIRYRKYTIMDIENATEKFNPAMKIGEGGYGPVFKGQLDHTPVAIKILDPNASHGRRQFQQEVEVT</sequence>
<dbReference type="EMBL" id="JAYMYQ010000007">
    <property type="protein sequence ID" value="KAK7321568.1"/>
    <property type="molecule type" value="Genomic_DNA"/>
</dbReference>
<gene>
    <name evidence="7" type="ORF">VNO77_32352</name>
</gene>
<keyword evidence="8" id="KW-1185">Reference proteome</keyword>
<proteinExistence type="predicted"/>
<dbReference type="GO" id="GO:0004672">
    <property type="term" value="F:protein kinase activity"/>
    <property type="evidence" value="ECO:0007669"/>
    <property type="project" value="InterPro"/>
</dbReference>